<protein>
    <recommendedName>
        <fullName evidence="4">Transglycosylase SLT domain-containing protein</fullName>
    </recommendedName>
</protein>
<dbReference type="Proteomes" id="UP000185596">
    <property type="component" value="Unassembled WGS sequence"/>
</dbReference>
<dbReference type="GO" id="GO:0008933">
    <property type="term" value="F:peptidoglycan lytic transglycosylase activity"/>
    <property type="evidence" value="ECO:0007669"/>
    <property type="project" value="TreeGrafter"/>
</dbReference>
<dbReference type="PANTHER" id="PTHR30163">
    <property type="entry name" value="MEMBRANE-BOUND LYTIC MUREIN TRANSGLYCOSYLASE B"/>
    <property type="match status" value="1"/>
</dbReference>
<feature type="compositionally biased region" description="Basic residues" evidence="1">
    <location>
        <begin position="7"/>
        <end position="18"/>
    </location>
</feature>
<feature type="region of interest" description="Disordered" evidence="1">
    <location>
        <begin position="1"/>
        <end position="38"/>
    </location>
</feature>
<dbReference type="STRING" id="1912961.BU204_03920"/>
<evidence type="ECO:0000313" key="2">
    <source>
        <dbReference type="EMBL" id="OLF19006.1"/>
    </source>
</evidence>
<dbReference type="AlphaFoldDB" id="A0A1Q8CXB9"/>
<dbReference type="PANTHER" id="PTHR30163:SF8">
    <property type="entry name" value="LYTIC MUREIN TRANSGLYCOSYLASE"/>
    <property type="match status" value="1"/>
</dbReference>
<proteinExistence type="predicted"/>
<dbReference type="GO" id="GO:0009253">
    <property type="term" value="P:peptidoglycan catabolic process"/>
    <property type="evidence" value="ECO:0007669"/>
    <property type="project" value="TreeGrafter"/>
</dbReference>
<comment type="caution">
    <text evidence="2">The sequence shown here is derived from an EMBL/GenBank/DDBJ whole genome shotgun (WGS) entry which is preliminary data.</text>
</comment>
<accession>A0A1Q8CXB9</accession>
<dbReference type="InterPro" id="IPR043426">
    <property type="entry name" value="MltB-like"/>
</dbReference>
<dbReference type="Gene3D" id="1.10.530.10">
    <property type="match status" value="1"/>
</dbReference>
<evidence type="ECO:0000256" key="1">
    <source>
        <dbReference type="SAM" id="MobiDB-lite"/>
    </source>
</evidence>
<evidence type="ECO:0008006" key="4">
    <source>
        <dbReference type="Google" id="ProtNLM"/>
    </source>
</evidence>
<dbReference type="PRINTS" id="PR01217">
    <property type="entry name" value="PRICHEXTENSN"/>
</dbReference>
<sequence>MEVGPVAKKKGARHRLVGRPRQELSSTEPAAGRRRGRHRVVRPAAGGMLAVGAALVAASTASSSVPTALPTVPAVGASEPVEAPASSSLGVGGNTPPRAAWPMRVRTDDRFVHAAPGAQGTVGIPATVLAAYQRAAERTSLVQPGCRLPLELLAAIGKVESGHARGGRVTAEGRTLDPILGPVLDGAGPFAAIADTDGGELDGNAVWDRAMGPMQFIPGTWARWQADGNADGQADPHNVFDASLAAARYLCAANRDLGTPDGLDAAILSYNHSVSYLALVRSWMLVYQNGAVSVADITGGDPAMLALAAADWDPTAPPSAPSSAPPSAEAPAEPPATRPPGATPPPPVVNPPTQTPPAETPPSETPPPEPAPETPPGETPPPETPPEEPPETPPETPPEEPPSAETPPEEPPQEPSGSLVGGVCQLLGGLLNPLLPGEDPDESC</sequence>
<dbReference type="SUPFAM" id="SSF53955">
    <property type="entry name" value="Lysozyme-like"/>
    <property type="match status" value="1"/>
</dbReference>
<reference evidence="2 3" key="1">
    <citation type="submission" date="2016-12" db="EMBL/GenBank/DDBJ databases">
        <title>The draft genome sequence of Actinophytocola sp. 11-183.</title>
        <authorList>
            <person name="Wang W."/>
            <person name="Yuan L."/>
        </authorList>
    </citation>
    <scope>NUCLEOTIDE SEQUENCE [LARGE SCALE GENOMIC DNA]</scope>
    <source>
        <strain evidence="2 3">11-183</strain>
    </source>
</reference>
<feature type="compositionally biased region" description="Pro residues" evidence="1">
    <location>
        <begin position="315"/>
        <end position="324"/>
    </location>
</feature>
<dbReference type="CDD" id="cd13399">
    <property type="entry name" value="Slt35-like"/>
    <property type="match status" value="1"/>
</dbReference>
<feature type="region of interest" description="Disordered" evidence="1">
    <location>
        <begin position="313"/>
        <end position="423"/>
    </location>
</feature>
<evidence type="ECO:0000313" key="3">
    <source>
        <dbReference type="Proteomes" id="UP000185596"/>
    </source>
</evidence>
<keyword evidence="3" id="KW-1185">Reference proteome</keyword>
<organism evidence="2 3">
    <name type="scientific">Actinophytocola xanthii</name>
    <dbReference type="NCBI Taxonomy" id="1912961"/>
    <lineage>
        <taxon>Bacteria</taxon>
        <taxon>Bacillati</taxon>
        <taxon>Actinomycetota</taxon>
        <taxon>Actinomycetes</taxon>
        <taxon>Pseudonocardiales</taxon>
        <taxon>Pseudonocardiaceae</taxon>
    </lineage>
</organism>
<dbReference type="EMBL" id="MSIE01000004">
    <property type="protein sequence ID" value="OLF19006.1"/>
    <property type="molecule type" value="Genomic_DNA"/>
</dbReference>
<name>A0A1Q8CXB9_9PSEU</name>
<feature type="compositionally biased region" description="Pro residues" evidence="1">
    <location>
        <begin position="332"/>
        <end position="384"/>
    </location>
</feature>
<gene>
    <name evidence="2" type="ORF">BU204_03920</name>
</gene>
<feature type="compositionally biased region" description="Pro residues" evidence="1">
    <location>
        <begin position="391"/>
        <end position="406"/>
    </location>
</feature>
<dbReference type="InterPro" id="IPR023346">
    <property type="entry name" value="Lysozyme-like_dom_sf"/>
</dbReference>